<evidence type="ECO:0000313" key="1">
    <source>
        <dbReference type="EMBL" id="NEX60761.1"/>
    </source>
</evidence>
<reference evidence="1 2" key="1">
    <citation type="submission" date="2020-02" db="EMBL/GenBank/DDBJ databases">
        <authorList>
            <person name="Kim M.K."/>
        </authorList>
    </citation>
    <scope>NUCLEOTIDE SEQUENCE [LARGE SCALE GENOMIC DNA]</scope>
    <source>
        <strain evidence="1 2">17J57-3</strain>
    </source>
</reference>
<dbReference type="Proteomes" id="UP000482155">
    <property type="component" value="Unassembled WGS sequence"/>
</dbReference>
<sequence length="110" mass="12111">MTAPPSTPDGRYLIVRGRLWRKSNPALSEEERARHTKALMAARRAVRAALQGGDDAALRKARAGVQAAKVALGERGPVWWQDGSPDYNRHLVKNTPYAAWHDSLGPQEDA</sequence>
<keyword evidence="2" id="KW-1185">Reference proteome</keyword>
<protein>
    <submittedName>
        <fullName evidence="1">Uncharacterized protein</fullName>
    </submittedName>
</protein>
<dbReference type="AlphaFoldDB" id="A0A6B3SIV4"/>
<dbReference type="EMBL" id="JAAIVB010000014">
    <property type="protein sequence ID" value="NEX60761.1"/>
    <property type="molecule type" value="Genomic_DNA"/>
</dbReference>
<gene>
    <name evidence="1" type="ORF">G3574_06700</name>
</gene>
<accession>A0A6B3SIV4</accession>
<evidence type="ECO:0000313" key="2">
    <source>
        <dbReference type="Proteomes" id="UP000482155"/>
    </source>
</evidence>
<organism evidence="1 2">
    <name type="scientific">Noviherbaspirillum galbum</name>
    <dbReference type="NCBI Taxonomy" id="2709383"/>
    <lineage>
        <taxon>Bacteria</taxon>
        <taxon>Pseudomonadati</taxon>
        <taxon>Pseudomonadota</taxon>
        <taxon>Betaproteobacteria</taxon>
        <taxon>Burkholderiales</taxon>
        <taxon>Oxalobacteraceae</taxon>
        <taxon>Noviherbaspirillum</taxon>
    </lineage>
</organism>
<proteinExistence type="predicted"/>
<name>A0A6B3SIV4_9BURK</name>
<comment type="caution">
    <text evidence="1">The sequence shown here is derived from an EMBL/GenBank/DDBJ whole genome shotgun (WGS) entry which is preliminary data.</text>
</comment>